<evidence type="ECO:0000256" key="2">
    <source>
        <dbReference type="ARBA" id="ARBA00006730"/>
    </source>
</evidence>
<dbReference type="AlphaFoldDB" id="A0A4S4MZH1"/>
<accession>A0A4S4MZH1</accession>
<evidence type="ECO:0000313" key="8">
    <source>
        <dbReference type="EMBL" id="THH31936.1"/>
    </source>
</evidence>
<comment type="similarity">
    <text evidence="2">Belongs to the DAMOX/DASOX family.</text>
</comment>
<reference evidence="8 9" key="1">
    <citation type="submission" date="2019-02" db="EMBL/GenBank/DDBJ databases">
        <title>Genome sequencing of the rare red list fungi Antrodiella citrinella (Flaviporus citrinellus).</title>
        <authorList>
            <person name="Buettner E."/>
            <person name="Kellner H."/>
        </authorList>
    </citation>
    <scope>NUCLEOTIDE SEQUENCE [LARGE SCALE GENOMIC DNA]</scope>
    <source>
        <strain evidence="8 9">DSM 108506</strain>
    </source>
</reference>
<dbReference type="SUPFAM" id="SSF51971">
    <property type="entry name" value="Nucleotide-binding domain"/>
    <property type="match status" value="1"/>
</dbReference>
<keyword evidence="3" id="KW-0285">Flavoprotein</keyword>
<dbReference type="PANTHER" id="PTHR11530">
    <property type="entry name" value="D-AMINO ACID OXIDASE"/>
    <property type="match status" value="1"/>
</dbReference>
<keyword evidence="4" id="KW-0274">FAD</keyword>
<dbReference type="EMBL" id="SGPM01000033">
    <property type="protein sequence ID" value="THH31936.1"/>
    <property type="molecule type" value="Genomic_DNA"/>
</dbReference>
<evidence type="ECO:0000256" key="3">
    <source>
        <dbReference type="ARBA" id="ARBA00022630"/>
    </source>
</evidence>
<evidence type="ECO:0000256" key="1">
    <source>
        <dbReference type="ARBA" id="ARBA00001974"/>
    </source>
</evidence>
<organism evidence="8 9">
    <name type="scientific">Antrodiella citrinella</name>
    <dbReference type="NCBI Taxonomy" id="2447956"/>
    <lineage>
        <taxon>Eukaryota</taxon>
        <taxon>Fungi</taxon>
        <taxon>Dikarya</taxon>
        <taxon>Basidiomycota</taxon>
        <taxon>Agaricomycotina</taxon>
        <taxon>Agaricomycetes</taxon>
        <taxon>Polyporales</taxon>
        <taxon>Steccherinaceae</taxon>
        <taxon>Antrodiella</taxon>
    </lineage>
</organism>
<keyword evidence="6" id="KW-0472">Membrane</keyword>
<keyword evidence="9" id="KW-1185">Reference proteome</keyword>
<dbReference type="GO" id="GO:0003884">
    <property type="term" value="F:D-amino-acid oxidase activity"/>
    <property type="evidence" value="ECO:0007669"/>
    <property type="project" value="InterPro"/>
</dbReference>
<dbReference type="Proteomes" id="UP000308730">
    <property type="component" value="Unassembled WGS sequence"/>
</dbReference>
<feature type="domain" description="FAD dependent oxidoreductase" evidence="7">
    <location>
        <begin position="12"/>
        <end position="59"/>
    </location>
</feature>
<sequence length="81" mass="8963">MSDLPITGKRRHVVIVGAGVIGLTIAHVLSTRYPDALKITIVARDMPDDFTSQAFASPWAGANWSPFGYEEKSYNRERVTL</sequence>
<dbReference type="PANTHER" id="PTHR11530:SF11">
    <property type="entry name" value="D-ASPARTATE OXIDASE"/>
    <property type="match status" value="1"/>
</dbReference>
<comment type="caution">
    <text evidence="8">The sequence shown here is derived from an EMBL/GenBank/DDBJ whole genome shotgun (WGS) entry which is preliminary data.</text>
</comment>
<evidence type="ECO:0000259" key="7">
    <source>
        <dbReference type="Pfam" id="PF01266"/>
    </source>
</evidence>
<evidence type="ECO:0000313" key="9">
    <source>
        <dbReference type="Proteomes" id="UP000308730"/>
    </source>
</evidence>
<dbReference type="GO" id="GO:0071949">
    <property type="term" value="F:FAD binding"/>
    <property type="evidence" value="ECO:0007669"/>
    <property type="project" value="InterPro"/>
</dbReference>
<evidence type="ECO:0000256" key="5">
    <source>
        <dbReference type="ARBA" id="ARBA00023002"/>
    </source>
</evidence>
<dbReference type="InterPro" id="IPR006076">
    <property type="entry name" value="FAD-dep_OxRdtase"/>
</dbReference>
<proteinExistence type="inferred from homology"/>
<evidence type="ECO:0000256" key="4">
    <source>
        <dbReference type="ARBA" id="ARBA00022827"/>
    </source>
</evidence>
<dbReference type="Pfam" id="PF01266">
    <property type="entry name" value="DAO"/>
    <property type="match status" value="1"/>
</dbReference>
<keyword evidence="6" id="KW-0812">Transmembrane</keyword>
<dbReference type="GO" id="GO:0005737">
    <property type="term" value="C:cytoplasm"/>
    <property type="evidence" value="ECO:0007669"/>
    <property type="project" value="TreeGrafter"/>
</dbReference>
<comment type="cofactor">
    <cofactor evidence="1">
        <name>FAD</name>
        <dbReference type="ChEBI" id="CHEBI:57692"/>
    </cofactor>
</comment>
<name>A0A4S4MZH1_9APHY</name>
<evidence type="ECO:0000256" key="6">
    <source>
        <dbReference type="SAM" id="Phobius"/>
    </source>
</evidence>
<dbReference type="InterPro" id="IPR023209">
    <property type="entry name" value="DAO"/>
</dbReference>
<dbReference type="Gene3D" id="3.40.50.720">
    <property type="entry name" value="NAD(P)-binding Rossmann-like Domain"/>
    <property type="match status" value="1"/>
</dbReference>
<gene>
    <name evidence="8" type="ORF">EUX98_g2244</name>
</gene>
<protein>
    <recommendedName>
        <fullName evidence="7">FAD dependent oxidoreductase domain-containing protein</fullName>
    </recommendedName>
</protein>
<keyword evidence="6" id="KW-1133">Transmembrane helix</keyword>
<dbReference type="GO" id="GO:0019478">
    <property type="term" value="P:D-amino acid catabolic process"/>
    <property type="evidence" value="ECO:0007669"/>
    <property type="project" value="TreeGrafter"/>
</dbReference>
<dbReference type="OrthoDB" id="2015447at2759"/>
<keyword evidence="5" id="KW-0560">Oxidoreductase</keyword>
<feature type="transmembrane region" description="Helical" evidence="6">
    <location>
        <begin position="12"/>
        <end position="30"/>
    </location>
</feature>